<evidence type="ECO:0000256" key="2">
    <source>
        <dbReference type="ARBA" id="ARBA00023015"/>
    </source>
</evidence>
<gene>
    <name evidence="6" type="ORF">GKA01_22460</name>
</gene>
<dbReference type="SUPFAM" id="SSF46785">
    <property type="entry name" value="Winged helix' DNA-binding domain"/>
    <property type="match status" value="1"/>
</dbReference>
<name>A0A511B9E8_9PROT</name>
<dbReference type="AlphaFoldDB" id="A0A511B9E8"/>
<dbReference type="InterPro" id="IPR005119">
    <property type="entry name" value="LysR_subst-bd"/>
</dbReference>
<evidence type="ECO:0000313" key="7">
    <source>
        <dbReference type="Proteomes" id="UP000321079"/>
    </source>
</evidence>
<dbReference type="PANTHER" id="PTHR30537:SF5">
    <property type="entry name" value="HTH-TYPE TRANSCRIPTIONAL ACTIVATOR TTDR-RELATED"/>
    <property type="match status" value="1"/>
</dbReference>
<dbReference type="Gene3D" id="3.40.190.290">
    <property type="match status" value="1"/>
</dbReference>
<comment type="caution">
    <text evidence="6">The sequence shown here is derived from an EMBL/GenBank/DDBJ whole genome shotgun (WGS) entry which is preliminary data.</text>
</comment>
<dbReference type="FunFam" id="1.10.10.10:FF:000001">
    <property type="entry name" value="LysR family transcriptional regulator"/>
    <property type="match status" value="1"/>
</dbReference>
<accession>A0A511B9E8</accession>
<proteinExistence type="inferred from homology"/>
<dbReference type="PANTHER" id="PTHR30537">
    <property type="entry name" value="HTH-TYPE TRANSCRIPTIONAL REGULATOR"/>
    <property type="match status" value="1"/>
</dbReference>
<dbReference type="GO" id="GO:0003700">
    <property type="term" value="F:DNA-binding transcription factor activity"/>
    <property type="evidence" value="ECO:0007669"/>
    <property type="project" value="InterPro"/>
</dbReference>
<dbReference type="EMBL" id="BJVA01000016">
    <property type="protein sequence ID" value="GEK97049.1"/>
    <property type="molecule type" value="Genomic_DNA"/>
</dbReference>
<evidence type="ECO:0000256" key="1">
    <source>
        <dbReference type="ARBA" id="ARBA00009437"/>
    </source>
</evidence>
<dbReference type="Pfam" id="PF00126">
    <property type="entry name" value="HTH_1"/>
    <property type="match status" value="1"/>
</dbReference>
<dbReference type="InterPro" id="IPR000847">
    <property type="entry name" value="LysR_HTH_N"/>
</dbReference>
<keyword evidence="2" id="KW-0805">Transcription regulation</keyword>
<dbReference type="PROSITE" id="PS50931">
    <property type="entry name" value="HTH_LYSR"/>
    <property type="match status" value="1"/>
</dbReference>
<keyword evidence="4" id="KW-0804">Transcription</keyword>
<keyword evidence="7" id="KW-1185">Reference proteome</keyword>
<dbReference type="OrthoDB" id="9812435at2"/>
<dbReference type="InterPro" id="IPR036390">
    <property type="entry name" value="WH_DNA-bd_sf"/>
</dbReference>
<dbReference type="Gene3D" id="1.10.10.10">
    <property type="entry name" value="Winged helix-like DNA-binding domain superfamily/Winged helix DNA-binding domain"/>
    <property type="match status" value="1"/>
</dbReference>
<protein>
    <submittedName>
        <fullName evidence="6">LysR family transcriptional regulator</fullName>
    </submittedName>
</protein>
<comment type="similarity">
    <text evidence="1">Belongs to the LysR transcriptional regulatory family.</text>
</comment>
<keyword evidence="3" id="KW-0238">DNA-binding</keyword>
<organism evidence="6 7">
    <name type="scientific">Gluconobacter kanchanaburiensis NBRC 103587</name>
    <dbReference type="NCBI Taxonomy" id="1307948"/>
    <lineage>
        <taxon>Bacteria</taxon>
        <taxon>Pseudomonadati</taxon>
        <taxon>Pseudomonadota</taxon>
        <taxon>Alphaproteobacteria</taxon>
        <taxon>Acetobacterales</taxon>
        <taxon>Acetobacteraceae</taxon>
        <taxon>Gluconobacter</taxon>
    </lineage>
</organism>
<evidence type="ECO:0000259" key="5">
    <source>
        <dbReference type="PROSITE" id="PS50931"/>
    </source>
</evidence>
<dbReference type="InterPro" id="IPR058163">
    <property type="entry name" value="LysR-type_TF_proteobact-type"/>
</dbReference>
<evidence type="ECO:0000256" key="3">
    <source>
        <dbReference type="ARBA" id="ARBA00023125"/>
    </source>
</evidence>
<dbReference type="SUPFAM" id="SSF53850">
    <property type="entry name" value="Periplasmic binding protein-like II"/>
    <property type="match status" value="1"/>
</dbReference>
<dbReference type="GO" id="GO:0003677">
    <property type="term" value="F:DNA binding"/>
    <property type="evidence" value="ECO:0007669"/>
    <property type="project" value="UniProtKB-KW"/>
</dbReference>
<evidence type="ECO:0000256" key="4">
    <source>
        <dbReference type="ARBA" id="ARBA00023163"/>
    </source>
</evidence>
<feature type="domain" description="HTH lysR-type" evidence="5">
    <location>
        <begin position="9"/>
        <end position="59"/>
    </location>
</feature>
<dbReference type="Proteomes" id="UP000321079">
    <property type="component" value="Unassembled WGS sequence"/>
</dbReference>
<evidence type="ECO:0000313" key="6">
    <source>
        <dbReference type="EMBL" id="GEK97049.1"/>
    </source>
</evidence>
<dbReference type="InterPro" id="IPR036388">
    <property type="entry name" value="WH-like_DNA-bd_sf"/>
</dbReference>
<dbReference type="CDD" id="cd08422">
    <property type="entry name" value="PBP2_CrgA_like"/>
    <property type="match status" value="1"/>
</dbReference>
<reference evidence="6 7" key="1">
    <citation type="submission" date="2019-07" db="EMBL/GenBank/DDBJ databases">
        <title>Whole genome shotgun sequence of Gluconobacter kanchanaburiensis NBRC 103587.</title>
        <authorList>
            <person name="Hosoyama A."/>
            <person name="Uohara A."/>
            <person name="Ohji S."/>
            <person name="Ichikawa N."/>
        </authorList>
    </citation>
    <scope>NUCLEOTIDE SEQUENCE [LARGE SCALE GENOMIC DNA]</scope>
    <source>
        <strain evidence="6 7">NBRC 103587</strain>
    </source>
</reference>
<dbReference type="Pfam" id="PF03466">
    <property type="entry name" value="LysR_substrate"/>
    <property type="match status" value="1"/>
</dbReference>
<sequence length="315" mass="34220">MINHEDMGVFAQIASTGSLSKAARNLGISLTVVSKRLNRLERDLGVRLVNRSSRKTRLTDEGYAFIPMVRDILSRIEAAEASVSMHKTEVVGTLRVTATIEFASGLIAPILGKFLHQNPGLKIELISTDKLLDIVGENIDIAVRQAPLRDSGLVARAIAPDWRVLVASPDYIAQHGAPMTPADLATHRCIVLGDPPVTTWRLKRGVEQVSTDVSWTILSSDGGAAQGACIGGAGIALKSIWSARSELTSGRLVEVLPGWRPPFIPIQAVSASRHHQPLRVKAFIDFLRLSLQDELRTCPVLSKMTNIATSDWMAQ</sequence>
<dbReference type="RefSeq" id="WP_146862962.1">
    <property type="nucleotide sequence ID" value="NZ_BARK01000006.1"/>
</dbReference>